<evidence type="ECO:0000313" key="2">
    <source>
        <dbReference type="EMBL" id="CAA9547012.1"/>
    </source>
</evidence>
<evidence type="ECO:0000256" key="1">
    <source>
        <dbReference type="SAM" id="MobiDB-lite"/>
    </source>
</evidence>
<feature type="region of interest" description="Disordered" evidence="1">
    <location>
        <begin position="1"/>
        <end position="87"/>
    </location>
</feature>
<reference evidence="2" key="1">
    <citation type="submission" date="2020-02" db="EMBL/GenBank/DDBJ databases">
        <authorList>
            <person name="Meier V. D."/>
        </authorList>
    </citation>
    <scope>NUCLEOTIDE SEQUENCE</scope>
    <source>
        <strain evidence="2">AVDCRST_MAG33</strain>
    </source>
</reference>
<proteinExistence type="predicted"/>
<dbReference type="EMBL" id="CADCWK010000044">
    <property type="protein sequence ID" value="CAA9547012.1"/>
    <property type="molecule type" value="Genomic_DNA"/>
</dbReference>
<name>A0A6J4UD78_9BACT</name>
<feature type="non-terminal residue" evidence="2">
    <location>
        <position position="87"/>
    </location>
</feature>
<feature type="non-terminal residue" evidence="2">
    <location>
        <position position="1"/>
    </location>
</feature>
<dbReference type="AlphaFoldDB" id="A0A6J4UD78"/>
<sequence length="87" mass="9013">WRPMPVSLARTSAGSGAAGRGPGTRHRTGSTGSRPGPAATWDTGGGVLARRCWRTAQNRPGAVPRPRRPVRGHPLRCRGPGARGPGS</sequence>
<gene>
    <name evidence="2" type="ORF">AVDCRST_MAG33-552</name>
</gene>
<feature type="compositionally biased region" description="Basic residues" evidence="1">
    <location>
        <begin position="65"/>
        <end position="76"/>
    </location>
</feature>
<accession>A0A6J4UD78</accession>
<organism evidence="2">
    <name type="scientific">uncultured Thermomicrobiales bacterium</name>
    <dbReference type="NCBI Taxonomy" id="1645740"/>
    <lineage>
        <taxon>Bacteria</taxon>
        <taxon>Pseudomonadati</taxon>
        <taxon>Thermomicrobiota</taxon>
        <taxon>Thermomicrobia</taxon>
        <taxon>Thermomicrobiales</taxon>
        <taxon>environmental samples</taxon>
    </lineage>
</organism>
<protein>
    <submittedName>
        <fullName evidence="2">Uncharacterized protein</fullName>
    </submittedName>
</protein>